<comment type="caution">
    <text evidence="3">The sequence shown here is derived from an EMBL/GenBank/DDBJ whole genome shotgun (WGS) entry which is preliminary data.</text>
</comment>
<dbReference type="SUPFAM" id="SSF53187">
    <property type="entry name" value="Zn-dependent exopeptidases"/>
    <property type="match status" value="1"/>
</dbReference>
<dbReference type="SUPFAM" id="SSF110997">
    <property type="entry name" value="Sporulation related repeat"/>
    <property type="match status" value="1"/>
</dbReference>
<evidence type="ECO:0000313" key="3">
    <source>
        <dbReference type="EMBL" id="MSS43802.1"/>
    </source>
</evidence>
<dbReference type="PROSITE" id="PS51724">
    <property type="entry name" value="SPOR"/>
    <property type="match status" value="1"/>
</dbReference>
<evidence type="ECO:0000259" key="2">
    <source>
        <dbReference type="PROSITE" id="PS51724"/>
    </source>
</evidence>
<dbReference type="Gene3D" id="3.30.70.1070">
    <property type="entry name" value="Sporulation related repeat"/>
    <property type="match status" value="1"/>
</dbReference>
<dbReference type="GO" id="GO:0030288">
    <property type="term" value="C:outer membrane-bounded periplasmic space"/>
    <property type="evidence" value="ECO:0007669"/>
    <property type="project" value="TreeGrafter"/>
</dbReference>
<accession>A0A844FIN1</accession>
<evidence type="ECO:0000313" key="4">
    <source>
        <dbReference type="Proteomes" id="UP000462760"/>
    </source>
</evidence>
<reference evidence="3 4" key="1">
    <citation type="submission" date="2019-08" db="EMBL/GenBank/DDBJ databases">
        <title>In-depth cultivation of the pig gut microbiome towards novel bacterial diversity and tailored functional studies.</title>
        <authorList>
            <person name="Wylensek D."/>
            <person name="Hitch T.C.A."/>
            <person name="Clavel T."/>
        </authorList>
    </citation>
    <scope>NUCLEOTIDE SEQUENCE [LARGE SCALE GENOMIC DNA]</scope>
    <source>
        <strain evidence="3 4">Med78-601-WT-4W-RMD-3</strain>
    </source>
</reference>
<dbReference type="CDD" id="cd02696">
    <property type="entry name" value="MurNAc-LAA"/>
    <property type="match status" value="1"/>
</dbReference>
<keyword evidence="1" id="KW-0378">Hydrolase</keyword>
<organism evidence="3 4">
    <name type="scientific">Anaerosalibacter bizertensis</name>
    <dbReference type="NCBI Taxonomy" id="932217"/>
    <lineage>
        <taxon>Bacteria</taxon>
        <taxon>Bacillati</taxon>
        <taxon>Bacillota</taxon>
        <taxon>Tissierellia</taxon>
        <taxon>Tissierellales</taxon>
        <taxon>Sporanaerobacteraceae</taxon>
        <taxon>Anaerosalibacter</taxon>
    </lineage>
</organism>
<dbReference type="InterPro" id="IPR036680">
    <property type="entry name" value="SPOR-like_sf"/>
</dbReference>
<dbReference type="PANTHER" id="PTHR30404:SF0">
    <property type="entry name" value="N-ACETYLMURAMOYL-L-ALANINE AMIDASE AMIC"/>
    <property type="match status" value="1"/>
</dbReference>
<dbReference type="OrthoDB" id="1696489at2"/>
<dbReference type="Pfam" id="PF05036">
    <property type="entry name" value="SPOR"/>
    <property type="match status" value="1"/>
</dbReference>
<dbReference type="AlphaFoldDB" id="A0A844FIN1"/>
<feature type="domain" description="SPOR" evidence="2">
    <location>
        <begin position="192"/>
        <end position="230"/>
    </location>
</feature>
<dbReference type="PANTHER" id="PTHR30404">
    <property type="entry name" value="N-ACETYLMURAMOYL-L-ALANINE AMIDASE"/>
    <property type="match status" value="1"/>
</dbReference>
<gene>
    <name evidence="3" type="ORF">FYJ27_08680</name>
</gene>
<dbReference type="SMART" id="SM00646">
    <property type="entry name" value="Ami_3"/>
    <property type="match status" value="1"/>
</dbReference>
<name>A0A844FIN1_9FIRM</name>
<dbReference type="GO" id="GO:0042834">
    <property type="term" value="F:peptidoglycan binding"/>
    <property type="evidence" value="ECO:0007669"/>
    <property type="project" value="InterPro"/>
</dbReference>
<evidence type="ECO:0000256" key="1">
    <source>
        <dbReference type="ARBA" id="ARBA00022801"/>
    </source>
</evidence>
<proteinExistence type="predicted"/>
<dbReference type="GO" id="GO:0008745">
    <property type="term" value="F:N-acetylmuramoyl-L-alanine amidase activity"/>
    <property type="evidence" value="ECO:0007669"/>
    <property type="project" value="InterPro"/>
</dbReference>
<dbReference type="GO" id="GO:0009253">
    <property type="term" value="P:peptidoglycan catabolic process"/>
    <property type="evidence" value="ECO:0007669"/>
    <property type="project" value="InterPro"/>
</dbReference>
<dbReference type="RefSeq" id="WP_154484482.1">
    <property type="nucleotide sequence ID" value="NZ_VULR01000011.1"/>
</dbReference>
<dbReference type="EMBL" id="VULR01000011">
    <property type="protein sequence ID" value="MSS43802.1"/>
    <property type="molecule type" value="Genomic_DNA"/>
</dbReference>
<dbReference type="Gene3D" id="3.40.630.40">
    <property type="entry name" value="Zn-dependent exopeptidases"/>
    <property type="match status" value="1"/>
</dbReference>
<sequence length="230" mass="25413">MATICIDPGHGGNDPGAVGNGIKEKDYTLKISQYQAKRLREHGFKVVMTRTADTTLSNSTRTARVKNSGAKICVSNHVNAASPSANGVETIHSIYSNGKLANMILDELVKEGFKRRRAFSKKGKSGRDYYFMHRQTGSVETVIVEHGFITNAGDVQKLKNNWEKFAEADVKAICKYMGVKYIPEKNPTAPTQNSKGLYKVQVGAFSNKSNADKLAQELKKKGYSTYIVRE</sequence>
<dbReference type="Pfam" id="PF01520">
    <property type="entry name" value="Amidase_3"/>
    <property type="match status" value="1"/>
</dbReference>
<dbReference type="InterPro" id="IPR050695">
    <property type="entry name" value="N-acetylmuramoyl_amidase_3"/>
</dbReference>
<dbReference type="InterPro" id="IPR007730">
    <property type="entry name" value="SPOR-like_dom"/>
</dbReference>
<dbReference type="Proteomes" id="UP000462760">
    <property type="component" value="Unassembled WGS sequence"/>
</dbReference>
<dbReference type="InterPro" id="IPR002508">
    <property type="entry name" value="MurNAc-LAA_cat"/>
</dbReference>
<protein>
    <submittedName>
        <fullName evidence="3">N-acetylmuramoyl-L-alanine amidase</fullName>
    </submittedName>
</protein>